<proteinExistence type="predicted"/>
<dbReference type="EMBL" id="JAPWTK010001445">
    <property type="protein sequence ID" value="KAJ8932503.1"/>
    <property type="molecule type" value="Genomic_DNA"/>
</dbReference>
<dbReference type="AlphaFoldDB" id="A0AAV8X1E2"/>
<protein>
    <submittedName>
        <fullName evidence="1">Uncharacterized protein</fullName>
    </submittedName>
</protein>
<evidence type="ECO:0000313" key="2">
    <source>
        <dbReference type="Proteomes" id="UP001162162"/>
    </source>
</evidence>
<evidence type="ECO:0000313" key="1">
    <source>
        <dbReference type="EMBL" id="KAJ8932503.1"/>
    </source>
</evidence>
<reference evidence="1" key="1">
    <citation type="journal article" date="2023" name="Insect Mol. Biol.">
        <title>Genome sequencing provides insights into the evolution of gene families encoding plant cell wall-degrading enzymes in longhorned beetles.</title>
        <authorList>
            <person name="Shin N.R."/>
            <person name="Okamura Y."/>
            <person name="Kirsch R."/>
            <person name="Pauchet Y."/>
        </authorList>
    </citation>
    <scope>NUCLEOTIDE SEQUENCE</scope>
    <source>
        <strain evidence="1">AMC_N1</strain>
    </source>
</reference>
<sequence>MIIYRGRLLKSARSVYYKKVCGVKEPALLPKGAEYTKVHMGGYKRKTDITLRFTPELMKQIRDKLRKGDSKRSIAKDLGVAESSLRKRLKSNIYQCLLGVSDPLFLRKCRKHLLLT</sequence>
<organism evidence="1 2">
    <name type="scientific">Aromia moschata</name>
    <dbReference type="NCBI Taxonomy" id="1265417"/>
    <lineage>
        <taxon>Eukaryota</taxon>
        <taxon>Metazoa</taxon>
        <taxon>Ecdysozoa</taxon>
        <taxon>Arthropoda</taxon>
        <taxon>Hexapoda</taxon>
        <taxon>Insecta</taxon>
        <taxon>Pterygota</taxon>
        <taxon>Neoptera</taxon>
        <taxon>Endopterygota</taxon>
        <taxon>Coleoptera</taxon>
        <taxon>Polyphaga</taxon>
        <taxon>Cucujiformia</taxon>
        <taxon>Chrysomeloidea</taxon>
        <taxon>Cerambycidae</taxon>
        <taxon>Cerambycinae</taxon>
        <taxon>Callichromatini</taxon>
        <taxon>Aromia</taxon>
    </lineage>
</organism>
<accession>A0AAV8X1E2</accession>
<name>A0AAV8X1E2_9CUCU</name>
<dbReference type="Gene3D" id="1.10.10.60">
    <property type="entry name" value="Homeodomain-like"/>
    <property type="match status" value="1"/>
</dbReference>
<keyword evidence="2" id="KW-1185">Reference proteome</keyword>
<dbReference type="Proteomes" id="UP001162162">
    <property type="component" value="Unassembled WGS sequence"/>
</dbReference>
<comment type="caution">
    <text evidence="1">The sequence shown here is derived from an EMBL/GenBank/DDBJ whole genome shotgun (WGS) entry which is preliminary data.</text>
</comment>
<gene>
    <name evidence="1" type="ORF">NQ318_018502</name>
</gene>